<dbReference type="AlphaFoldDB" id="X1HR47"/>
<protein>
    <submittedName>
        <fullName evidence="1">Uncharacterized protein</fullName>
    </submittedName>
</protein>
<reference evidence="1" key="1">
    <citation type="journal article" date="2014" name="Front. Microbiol.">
        <title>High frequency of phylogenetically diverse reductive dehalogenase-homologous genes in deep subseafloor sedimentary metagenomes.</title>
        <authorList>
            <person name="Kawai M."/>
            <person name="Futagami T."/>
            <person name="Toyoda A."/>
            <person name="Takaki Y."/>
            <person name="Nishi S."/>
            <person name="Hori S."/>
            <person name="Arai W."/>
            <person name="Tsubouchi T."/>
            <person name="Morono Y."/>
            <person name="Uchiyama I."/>
            <person name="Ito T."/>
            <person name="Fujiyama A."/>
            <person name="Inagaki F."/>
            <person name="Takami H."/>
        </authorList>
    </citation>
    <scope>NUCLEOTIDE SEQUENCE</scope>
    <source>
        <strain evidence="1">Expedition CK06-06</strain>
    </source>
</reference>
<accession>X1HR47</accession>
<comment type="caution">
    <text evidence="1">The sequence shown here is derived from an EMBL/GenBank/DDBJ whole genome shotgun (WGS) entry which is preliminary data.</text>
</comment>
<sequence length="33" mass="3515">VLPMTNKVMPFAPKKAWKTSPNDKILSATAASA</sequence>
<name>X1HR47_9ZZZZ</name>
<feature type="non-terminal residue" evidence="1">
    <location>
        <position position="1"/>
    </location>
</feature>
<evidence type="ECO:0000313" key="1">
    <source>
        <dbReference type="EMBL" id="GAH47763.1"/>
    </source>
</evidence>
<proteinExistence type="predicted"/>
<dbReference type="EMBL" id="BARU01024179">
    <property type="protein sequence ID" value="GAH47763.1"/>
    <property type="molecule type" value="Genomic_DNA"/>
</dbReference>
<organism evidence="1">
    <name type="scientific">marine sediment metagenome</name>
    <dbReference type="NCBI Taxonomy" id="412755"/>
    <lineage>
        <taxon>unclassified sequences</taxon>
        <taxon>metagenomes</taxon>
        <taxon>ecological metagenomes</taxon>
    </lineage>
</organism>
<gene>
    <name evidence="1" type="ORF">S03H2_39146</name>
</gene>